<organism evidence="3 4">
    <name type="scientific">Candidatus Acutalibacter pullistercoris</name>
    <dbReference type="NCBI Taxonomy" id="2838418"/>
    <lineage>
        <taxon>Bacteria</taxon>
        <taxon>Bacillati</taxon>
        <taxon>Bacillota</taxon>
        <taxon>Clostridia</taxon>
        <taxon>Eubacteriales</taxon>
        <taxon>Acutalibacteraceae</taxon>
        <taxon>Acutalibacter</taxon>
    </lineage>
</organism>
<dbReference type="Gene3D" id="1.10.260.40">
    <property type="entry name" value="lambda repressor-like DNA-binding domains"/>
    <property type="match status" value="1"/>
</dbReference>
<dbReference type="PROSITE" id="PS50943">
    <property type="entry name" value="HTH_CROC1"/>
    <property type="match status" value="1"/>
</dbReference>
<dbReference type="Proteomes" id="UP000823915">
    <property type="component" value="Unassembled WGS sequence"/>
</dbReference>
<dbReference type="Pfam" id="PF01381">
    <property type="entry name" value="HTH_3"/>
    <property type="match status" value="1"/>
</dbReference>
<dbReference type="EMBL" id="DXDU01000060">
    <property type="protein sequence ID" value="HIY26281.1"/>
    <property type="molecule type" value="Genomic_DNA"/>
</dbReference>
<dbReference type="CDD" id="cd00093">
    <property type="entry name" value="HTH_XRE"/>
    <property type="match status" value="1"/>
</dbReference>
<accession>A0A9D1YC86</accession>
<dbReference type="PANTHER" id="PTHR46558">
    <property type="entry name" value="TRACRIPTIONAL REGULATORY PROTEIN-RELATED-RELATED"/>
    <property type="match status" value="1"/>
</dbReference>
<keyword evidence="1" id="KW-0238">DNA-binding</keyword>
<sequence length="97" mass="11104">MKADERIKELRVSHGMTQSELAKIMAVTRSSVNAWEMGISVPTAAKLVELSLFFHVSTDYILGLDKKETIDLDGLSEEQRHIIYGLMAYFQKEKREE</sequence>
<protein>
    <submittedName>
        <fullName evidence="3">Helix-turn-helix domain-containing protein</fullName>
    </submittedName>
</protein>
<evidence type="ECO:0000256" key="1">
    <source>
        <dbReference type="ARBA" id="ARBA00023125"/>
    </source>
</evidence>
<dbReference type="SMART" id="SM00530">
    <property type="entry name" value="HTH_XRE"/>
    <property type="match status" value="1"/>
</dbReference>
<dbReference type="AlphaFoldDB" id="A0A9D1YC86"/>
<proteinExistence type="predicted"/>
<dbReference type="GO" id="GO:0003677">
    <property type="term" value="F:DNA binding"/>
    <property type="evidence" value="ECO:0007669"/>
    <property type="project" value="UniProtKB-KW"/>
</dbReference>
<feature type="domain" description="HTH cro/C1-type" evidence="2">
    <location>
        <begin position="7"/>
        <end position="61"/>
    </location>
</feature>
<evidence type="ECO:0000259" key="2">
    <source>
        <dbReference type="PROSITE" id="PS50943"/>
    </source>
</evidence>
<gene>
    <name evidence="3" type="ORF">H9838_03805</name>
</gene>
<comment type="caution">
    <text evidence="3">The sequence shown here is derived from an EMBL/GenBank/DDBJ whole genome shotgun (WGS) entry which is preliminary data.</text>
</comment>
<dbReference type="SUPFAM" id="SSF47413">
    <property type="entry name" value="lambda repressor-like DNA-binding domains"/>
    <property type="match status" value="1"/>
</dbReference>
<evidence type="ECO:0000313" key="3">
    <source>
        <dbReference type="EMBL" id="HIY26281.1"/>
    </source>
</evidence>
<reference evidence="3" key="1">
    <citation type="journal article" date="2021" name="PeerJ">
        <title>Extensive microbial diversity within the chicken gut microbiome revealed by metagenomics and culture.</title>
        <authorList>
            <person name="Gilroy R."/>
            <person name="Ravi A."/>
            <person name="Getino M."/>
            <person name="Pursley I."/>
            <person name="Horton D.L."/>
            <person name="Alikhan N.F."/>
            <person name="Baker D."/>
            <person name="Gharbi K."/>
            <person name="Hall N."/>
            <person name="Watson M."/>
            <person name="Adriaenssens E.M."/>
            <person name="Foster-Nyarko E."/>
            <person name="Jarju S."/>
            <person name="Secka A."/>
            <person name="Antonio M."/>
            <person name="Oren A."/>
            <person name="Chaudhuri R.R."/>
            <person name="La Ragione R."/>
            <person name="Hildebrand F."/>
            <person name="Pallen M.J."/>
        </authorList>
    </citation>
    <scope>NUCLEOTIDE SEQUENCE</scope>
    <source>
        <strain evidence="3">1282</strain>
    </source>
</reference>
<reference evidence="3" key="2">
    <citation type="submission" date="2021-04" db="EMBL/GenBank/DDBJ databases">
        <authorList>
            <person name="Gilroy R."/>
        </authorList>
    </citation>
    <scope>NUCLEOTIDE SEQUENCE</scope>
    <source>
        <strain evidence="3">1282</strain>
    </source>
</reference>
<dbReference type="PANTHER" id="PTHR46558:SF11">
    <property type="entry name" value="HTH-TYPE TRANSCRIPTIONAL REGULATOR XRE"/>
    <property type="match status" value="1"/>
</dbReference>
<evidence type="ECO:0000313" key="4">
    <source>
        <dbReference type="Proteomes" id="UP000823915"/>
    </source>
</evidence>
<dbReference type="InterPro" id="IPR010982">
    <property type="entry name" value="Lambda_DNA-bd_dom_sf"/>
</dbReference>
<dbReference type="InterPro" id="IPR001387">
    <property type="entry name" value="Cro/C1-type_HTH"/>
</dbReference>
<name>A0A9D1YC86_9FIRM</name>